<organism evidence="2 3">
    <name type="scientific">Paramicrosporidium saccamoebae</name>
    <dbReference type="NCBI Taxonomy" id="1246581"/>
    <lineage>
        <taxon>Eukaryota</taxon>
        <taxon>Fungi</taxon>
        <taxon>Fungi incertae sedis</taxon>
        <taxon>Cryptomycota</taxon>
        <taxon>Cryptomycota incertae sedis</taxon>
        <taxon>Paramicrosporidium</taxon>
    </lineage>
</organism>
<feature type="domain" description="PP4R3 EVH1-like" evidence="1">
    <location>
        <begin position="34"/>
        <end position="114"/>
    </location>
</feature>
<keyword evidence="3" id="KW-1185">Reference proteome</keyword>
<dbReference type="Pfam" id="PF22972">
    <property type="entry name" value="EVH1_PP4R3"/>
    <property type="match status" value="1"/>
</dbReference>
<dbReference type="InterPro" id="IPR011993">
    <property type="entry name" value="PH-like_dom_sf"/>
</dbReference>
<proteinExistence type="predicted"/>
<dbReference type="Gene3D" id="2.30.29.30">
    <property type="entry name" value="Pleckstrin-homology domain (PH domain)/Phosphotyrosine-binding domain (PTB)"/>
    <property type="match status" value="1"/>
</dbReference>
<comment type="caution">
    <text evidence="2">The sequence shown here is derived from an EMBL/GenBank/DDBJ whole genome shotgun (WGS) entry which is preliminary data.</text>
</comment>
<sequence length="120" mass="13375">MSSTAADEHLDELLEPQTETSNKALSRAFVLDSNSEWVVVATGVTVTELSEDGHVLTASLHDEVDTNTILFSTSFHKDQDIVRQQATVVTWTSADGSDVALSFENEEGLDHFWYRESLWD</sequence>
<gene>
    <name evidence="2" type="ORF">PSACC_00980</name>
</gene>
<reference evidence="2 3" key="1">
    <citation type="submission" date="2016-10" db="EMBL/GenBank/DDBJ databases">
        <title>The genome of Paramicrosporidium saccamoebae is the missing link in understanding Cryptomycota and Microsporidia evolution.</title>
        <authorList>
            <person name="Quandt C.A."/>
            <person name="Beaudet D."/>
            <person name="Corsaro D."/>
            <person name="Michel R."/>
            <person name="Corradi N."/>
            <person name="James T."/>
        </authorList>
    </citation>
    <scope>NUCLEOTIDE SEQUENCE [LARGE SCALE GENOMIC DNA]</scope>
    <source>
        <strain evidence="2 3">KSL3</strain>
    </source>
</reference>
<name>A0A2H9TN52_9FUNG</name>
<accession>A0A2H9TN52</accession>
<evidence type="ECO:0000313" key="3">
    <source>
        <dbReference type="Proteomes" id="UP000240830"/>
    </source>
</evidence>
<dbReference type="EMBL" id="MTSL01000074">
    <property type="protein sequence ID" value="PJF19201.1"/>
    <property type="molecule type" value="Genomic_DNA"/>
</dbReference>
<evidence type="ECO:0000313" key="2">
    <source>
        <dbReference type="EMBL" id="PJF19201.1"/>
    </source>
</evidence>
<dbReference type="Proteomes" id="UP000240830">
    <property type="component" value="Unassembled WGS sequence"/>
</dbReference>
<dbReference type="AlphaFoldDB" id="A0A2H9TN52"/>
<dbReference type="InterPro" id="IPR055236">
    <property type="entry name" value="EVH1_PP4R3"/>
</dbReference>
<protein>
    <submittedName>
        <fullName evidence="2">Suppressor of Mek1</fullName>
    </submittedName>
</protein>
<evidence type="ECO:0000259" key="1">
    <source>
        <dbReference type="Pfam" id="PF22972"/>
    </source>
</evidence>